<protein>
    <submittedName>
        <fullName evidence="3">Uncharacterized protein</fullName>
    </submittedName>
</protein>
<feature type="compositionally biased region" description="Basic residues" evidence="1">
    <location>
        <begin position="258"/>
        <end position="274"/>
    </location>
</feature>
<dbReference type="AlphaFoldDB" id="A0A6H5GKR5"/>
<accession>A0A6H5GKR5</accession>
<keyword evidence="2" id="KW-1133">Transmembrane helix</keyword>
<sequence length="501" mass="57428">MIPFVFKRREKEDPDVRKGYKKTFAICVRVSGMYPNLFGKWYKIFGVYGMYLHVMFLWYIFGFGISAGYGIVYSDKTVIVLNLYFGALLAIYYVVLHHAMYNRDKLEHLLKIVGQEQKILQSVDVECKKTLIRAIVLVSIIVVLQLFLMPALYGFQAACSAPSYFQKDPKKMNHLRYLDCEVPNRTRWWPPLSPPEWSWLISSKLLSPNGHEENSPERFFIQPVSVSYFFLPKLPKYVMDNPAEQFDQSVKLSTTKPQKLRVQQKNKKYKKSSKKEKAGNCTDNRMKSKTDKRTSGASDGEDDEDVFSHKLVRSADGRFKVKQIGPSALMKPTVSNSADLFNFMFPIVLHRVETFVRRFDEGRSHDVVQAVEDFVKRRPFVGIVGPAGCNKKSRSSKFWKTFEPVNNSKIQQQHDRECLVMLPSTTPTPSRPIALITNSATNLENTLYTYPDNFRAYKALIAAQYGGGNVQVAPGFVFGETNKSPEFLKKFPLGKVMDVKI</sequence>
<feature type="transmembrane region" description="Helical" evidence="2">
    <location>
        <begin position="78"/>
        <end position="96"/>
    </location>
</feature>
<evidence type="ECO:0000256" key="1">
    <source>
        <dbReference type="SAM" id="MobiDB-lite"/>
    </source>
</evidence>
<keyword evidence="4" id="KW-1185">Reference proteome</keyword>
<reference evidence="3 4" key="1">
    <citation type="submission" date="2020-02" db="EMBL/GenBank/DDBJ databases">
        <authorList>
            <person name="Ferguson B K."/>
        </authorList>
    </citation>
    <scope>NUCLEOTIDE SEQUENCE [LARGE SCALE GENOMIC DNA]</scope>
</reference>
<keyword evidence="2" id="KW-0812">Transmembrane</keyword>
<feature type="transmembrane region" description="Helical" evidence="2">
    <location>
        <begin position="131"/>
        <end position="153"/>
    </location>
</feature>
<name>A0A6H5GKR5_9HEMI</name>
<organism evidence="3 4">
    <name type="scientific">Nesidiocoris tenuis</name>
    <dbReference type="NCBI Taxonomy" id="355587"/>
    <lineage>
        <taxon>Eukaryota</taxon>
        <taxon>Metazoa</taxon>
        <taxon>Ecdysozoa</taxon>
        <taxon>Arthropoda</taxon>
        <taxon>Hexapoda</taxon>
        <taxon>Insecta</taxon>
        <taxon>Pterygota</taxon>
        <taxon>Neoptera</taxon>
        <taxon>Paraneoptera</taxon>
        <taxon>Hemiptera</taxon>
        <taxon>Heteroptera</taxon>
        <taxon>Panheteroptera</taxon>
        <taxon>Cimicomorpha</taxon>
        <taxon>Miridae</taxon>
        <taxon>Dicyphina</taxon>
        <taxon>Nesidiocoris</taxon>
    </lineage>
</organism>
<evidence type="ECO:0000313" key="3">
    <source>
        <dbReference type="EMBL" id="CAB0003655.1"/>
    </source>
</evidence>
<feature type="transmembrane region" description="Helical" evidence="2">
    <location>
        <begin position="50"/>
        <end position="72"/>
    </location>
</feature>
<dbReference type="Gene3D" id="3.40.30.10">
    <property type="entry name" value="Glutaredoxin"/>
    <property type="match status" value="1"/>
</dbReference>
<feature type="region of interest" description="Disordered" evidence="1">
    <location>
        <begin position="249"/>
        <end position="305"/>
    </location>
</feature>
<keyword evidence="2" id="KW-0472">Membrane</keyword>
<dbReference type="Proteomes" id="UP000479000">
    <property type="component" value="Unassembled WGS sequence"/>
</dbReference>
<gene>
    <name evidence="3" type="ORF">NTEN_LOCUS9165</name>
</gene>
<dbReference type="EMBL" id="CADCXU010013542">
    <property type="protein sequence ID" value="CAB0003655.1"/>
    <property type="molecule type" value="Genomic_DNA"/>
</dbReference>
<evidence type="ECO:0000256" key="2">
    <source>
        <dbReference type="SAM" id="Phobius"/>
    </source>
</evidence>
<proteinExistence type="predicted"/>
<feature type="compositionally biased region" description="Basic and acidic residues" evidence="1">
    <location>
        <begin position="284"/>
        <end position="294"/>
    </location>
</feature>
<dbReference type="OrthoDB" id="249703at2759"/>
<evidence type="ECO:0000313" key="4">
    <source>
        <dbReference type="Proteomes" id="UP000479000"/>
    </source>
</evidence>